<dbReference type="PANTHER" id="PTHR14725">
    <property type="entry name" value="RIBOSOME-BINDING FACTOR A, MITOCHONDRIAL-RELATED"/>
    <property type="match status" value="1"/>
</dbReference>
<feature type="compositionally biased region" description="Low complexity" evidence="1">
    <location>
        <begin position="291"/>
        <end position="308"/>
    </location>
</feature>
<sequence length="337" mass="36392">MSVVAHQLGSLRAGFQALPGARHAGILGGARDLHGSPVSCGKNLLKKFAAKTKKKFWYEGPSLGPHLAFRFLPAAPSVSQYSLMPAVCLSCPETYKPSQLESLTKSTSQKTRKEDGVRLRALNGLLHKALTDLLCTPEVSQELCDLNVELSKVSLTADFSACRVYWKATPRAERDARAGAALRRSAAQMRHLLMSQQILRNVPPIVFVQDKEAAALAEVDRLLAIADFGSPGEEEAVPRNSRREPEAPGTPSPSDALGSAVPASLCGIDHEALSKQVAEYKRRTRKGRGDPAWPARGPAWPAREPAAELTDTEKRTKAAAHPAEDPPPHELPVRGSE</sequence>
<dbReference type="SUPFAM" id="SSF89919">
    <property type="entry name" value="Ribosome-binding factor A, RbfA"/>
    <property type="match status" value="1"/>
</dbReference>
<feature type="compositionally biased region" description="Basic and acidic residues" evidence="1">
    <location>
        <begin position="311"/>
        <end position="337"/>
    </location>
</feature>
<dbReference type="Proteomes" id="UP000515202">
    <property type="component" value="Unplaced"/>
</dbReference>
<evidence type="ECO:0000313" key="2">
    <source>
        <dbReference type="Proteomes" id="UP000515202"/>
    </source>
</evidence>
<accession>A0A6P6C448</accession>
<dbReference type="Gene3D" id="3.30.300.20">
    <property type="match status" value="1"/>
</dbReference>
<protein>
    <submittedName>
        <fullName evidence="3">Ribosome-binding factor A, mitochondrial isoform X1</fullName>
    </submittedName>
</protein>
<evidence type="ECO:0000256" key="1">
    <source>
        <dbReference type="SAM" id="MobiDB-lite"/>
    </source>
</evidence>
<gene>
    <name evidence="3" type="primary">RBFA</name>
</gene>
<keyword evidence="2" id="KW-1185">Reference proteome</keyword>
<proteinExistence type="predicted"/>
<name>A0A6P6C448_PTEVA</name>
<dbReference type="InterPro" id="IPR039212">
    <property type="entry name" value="RBFA_mitochondrial"/>
</dbReference>
<dbReference type="InterPro" id="IPR000238">
    <property type="entry name" value="RbfA"/>
</dbReference>
<organism evidence="2 3">
    <name type="scientific">Pteropus vampyrus</name>
    <name type="common">Large flying fox</name>
    <dbReference type="NCBI Taxonomy" id="132908"/>
    <lineage>
        <taxon>Eukaryota</taxon>
        <taxon>Metazoa</taxon>
        <taxon>Chordata</taxon>
        <taxon>Craniata</taxon>
        <taxon>Vertebrata</taxon>
        <taxon>Euteleostomi</taxon>
        <taxon>Mammalia</taxon>
        <taxon>Eutheria</taxon>
        <taxon>Laurasiatheria</taxon>
        <taxon>Chiroptera</taxon>
        <taxon>Yinpterochiroptera</taxon>
        <taxon>Pteropodoidea</taxon>
        <taxon>Pteropodidae</taxon>
        <taxon>Pteropodinae</taxon>
        <taxon>Pteropus</taxon>
    </lineage>
</organism>
<dbReference type="RefSeq" id="XP_023382178.1">
    <property type="nucleotide sequence ID" value="XM_023526410.1"/>
</dbReference>
<dbReference type="InterPro" id="IPR015946">
    <property type="entry name" value="KH_dom-like_a/b"/>
</dbReference>
<feature type="region of interest" description="Disordered" evidence="1">
    <location>
        <begin position="231"/>
        <end position="261"/>
    </location>
</feature>
<dbReference type="OrthoDB" id="418445at2759"/>
<dbReference type="PROSITE" id="PS01319">
    <property type="entry name" value="RBFA"/>
    <property type="match status" value="1"/>
</dbReference>
<dbReference type="GO" id="GO:0006364">
    <property type="term" value="P:rRNA processing"/>
    <property type="evidence" value="ECO:0007669"/>
    <property type="project" value="InterPro"/>
</dbReference>
<dbReference type="PANTHER" id="PTHR14725:SF0">
    <property type="entry name" value="RIBOSOME-BINDING FACTOR A, MITOCHONDRIAL-RELATED"/>
    <property type="match status" value="1"/>
</dbReference>
<dbReference type="GeneID" id="105309792"/>
<dbReference type="InterPro" id="IPR023799">
    <property type="entry name" value="RbfA_dom_sf"/>
</dbReference>
<dbReference type="AlphaFoldDB" id="A0A6P6C448"/>
<dbReference type="InterPro" id="IPR020053">
    <property type="entry name" value="Ribosome-bd_factorA_CS"/>
</dbReference>
<dbReference type="Pfam" id="PF02033">
    <property type="entry name" value="RBFA"/>
    <property type="match status" value="1"/>
</dbReference>
<evidence type="ECO:0000313" key="3">
    <source>
        <dbReference type="RefSeq" id="XP_023382178.1"/>
    </source>
</evidence>
<dbReference type="CTD" id="79863"/>
<feature type="region of interest" description="Disordered" evidence="1">
    <location>
        <begin position="279"/>
        <end position="337"/>
    </location>
</feature>
<reference evidence="3" key="1">
    <citation type="submission" date="2025-08" db="UniProtKB">
        <authorList>
            <consortium name="RefSeq"/>
        </authorList>
    </citation>
    <scope>IDENTIFICATION</scope>
    <source>
        <tissue evidence="3">Kidney</tissue>
    </source>
</reference>